<feature type="chain" id="PRO_5040876037" evidence="2">
    <location>
        <begin position="19"/>
        <end position="979"/>
    </location>
</feature>
<feature type="compositionally biased region" description="Basic residues" evidence="1">
    <location>
        <begin position="766"/>
        <end position="776"/>
    </location>
</feature>
<feature type="region of interest" description="Disordered" evidence="1">
    <location>
        <begin position="434"/>
        <end position="542"/>
    </location>
</feature>
<protein>
    <submittedName>
        <fullName evidence="3">Uncharacterized protein</fullName>
    </submittedName>
</protein>
<dbReference type="Proteomes" id="UP001163046">
    <property type="component" value="Unassembled WGS sequence"/>
</dbReference>
<comment type="caution">
    <text evidence="3">The sequence shown here is derived from an EMBL/GenBank/DDBJ whole genome shotgun (WGS) entry which is preliminary data.</text>
</comment>
<feature type="compositionally biased region" description="Polar residues" evidence="1">
    <location>
        <begin position="354"/>
        <end position="383"/>
    </location>
</feature>
<feature type="compositionally biased region" description="Basic and acidic residues" evidence="1">
    <location>
        <begin position="884"/>
        <end position="894"/>
    </location>
</feature>
<feature type="compositionally biased region" description="Basic and acidic residues" evidence="1">
    <location>
        <begin position="482"/>
        <end position="493"/>
    </location>
</feature>
<organism evidence="3 4">
    <name type="scientific">Desmophyllum pertusum</name>
    <dbReference type="NCBI Taxonomy" id="174260"/>
    <lineage>
        <taxon>Eukaryota</taxon>
        <taxon>Metazoa</taxon>
        <taxon>Cnidaria</taxon>
        <taxon>Anthozoa</taxon>
        <taxon>Hexacorallia</taxon>
        <taxon>Scleractinia</taxon>
        <taxon>Caryophylliina</taxon>
        <taxon>Caryophylliidae</taxon>
        <taxon>Desmophyllum</taxon>
    </lineage>
</organism>
<accession>A0A9X0A9G4</accession>
<evidence type="ECO:0000313" key="3">
    <source>
        <dbReference type="EMBL" id="KAJ7393999.1"/>
    </source>
</evidence>
<name>A0A9X0A9G4_9CNID</name>
<evidence type="ECO:0000256" key="1">
    <source>
        <dbReference type="SAM" id="MobiDB-lite"/>
    </source>
</evidence>
<evidence type="ECO:0000256" key="2">
    <source>
        <dbReference type="SAM" id="SignalP"/>
    </source>
</evidence>
<feature type="compositionally biased region" description="Polar residues" evidence="1">
    <location>
        <begin position="107"/>
        <end position="124"/>
    </location>
</feature>
<feature type="compositionally biased region" description="Basic residues" evidence="1">
    <location>
        <begin position="72"/>
        <end position="84"/>
    </location>
</feature>
<feature type="compositionally biased region" description="Low complexity" evidence="1">
    <location>
        <begin position="798"/>
        <end position="809"/>
    </location>
</feature>
<feature type="compositionally biased region" description="Polar residues" evidence="1">
    <location>
        <begin position="257"/>
        <end position="292"/>
    </location>
</feature>
<feature type="region of interest" description="Disordered" evidence="1">
    <location>
        <begin position="663"/>
        <end position="720"/>
    </location>
</feature>
<feature type="compositionally biased region" description="Basic and acidic residues" evidence="1">
    <location>
        <begin position="854"/>
        <end position="863"/>
    </location>
</feature>
<gene>
    <name evidence="3" type="ORF">OS493_003670</name>
</gene>
<feature type="compositionally biased region" description="Polar residues" evidence="1">
    <location>
        <begin position="778"/>
        <end position="787"/>
    </location>
</feature>
<feature type="compositionally biased region" description="Low complexity" evidence="1">
    <location>
        <begin position="229"/>
        <end position="240"/>
    </location>
</feature>
<reference evidence="3" key="1">
    <citation type="submission" date="2023-01" db="EMBL/GenBank/DDBJ databases">
        <title>Genome assembly of the deep-sea coral Lophelia pertusa.</title>
        <authorList>
            <person name="Herrera S."/>
            <person name="Cordes E."/>
        </authorList>
    </citation>
    <scope>NUCLEOTIDE SEQUENCE</scope>
    <source>
        <strain evidence="3">USNM1676648</strain>
        <tissue evidence="3">Polyp</tissue>
    </source>
</reference>
<dbReference type="EMBL" id="MU825397">
    <property type="protein sequence ID" value="KAJ7393999.1"/>
    <property type="molecule type" value="Genomic_DNA"/>
</dbReference>
<sequence>MLLILRVFMFIVLQFLYYRQNTLRKKRELVGNFTGRRQERPSLEPEDLDIPDVPVVRKRKGRVPRPIEESRARRRATRAKFREKKRAEKREAQKREAEKRQAAEGPSTETTPSKKQQQEGNTKNDGNEDKCNDDEQDGEEGSIKIQRVRKSGGNRTRVQQPHHRVLMQTKQLSKRKKVAEKREKRHTSISTSGEKQVTVSGSLGPFSLLLQAFSIDIPTVLQAIQKTSTTSSTSTPSSGTNVTAVAGDTTGGEKMSSGDQQSTQVQTSNGVGNQGSQQTNVSGEYSNSQSPAKTAAEVRDVTSDRQTIPDLRNQEKAQKSNEAAPPVVVESRECARHEAAKSRDEGSTDGATPGPSTNTDRVGAGNQSTAAKPSTVAVSSTNQAARRRAPAIPPLPPCFTTLKTFKSIQLLRPHLQQIAAMLNTGTAGSLACQPPSTAGASGSHSNMVSSVTCSSGNEARNATNESRGGTKDASPENSDSVSKLRDSETRLGDHVVLPGRARDTEGSNVLESGKDPPPSTVMDGRLSIGDSRLGKEGLQPAAGDKTVPELVRTLELPSRVTNNGGEAISSSRDSSRVQACSVSSTVTINKESNSSSSARAEGRTVQNSRQQNTATVASGIRSNNTSYRNSYEYKLLSSRFNSLFLWPSLLSIIPVKSQIRPVFAERHPPPNGGGGENTENSAASKRKTSRPATDPSRRKRPGLAAVRMASSASVSTPGQQMCIVGQGSAIRKEAPARQPDDPSTGSKEVAFAASQLISLQETSRSLSRKNKRKATPVKRQSSQTNSTRKSKRKKFLESSDSSSCSSSSSESDDDSLEIDYSPAKPQCSTRETRPLTRAQGAVVQLTSSILATDNADHDNDEITSRPVVISTDYDNESQPSLQDVQKDTDVRPAPDEETAGQQSSAEITSRPVVISTDSDNESQPSLQDVQADTDVRPAPDEETAGQQSSAAANQSLSRKSKLSKSNFPSSSSKRKNPSP</sequence>
<feature type="compositionally biased region" description="Basic and acidic residues" evidence="1">
    <location>
        <begin position="330"/>
        <end position="346"/>
    </location>
</feature>
<feature type="compositionally biased region" description="Basic and acidic residues" evidence="1">
    <location>
        <begin position="85"/>
        <end position="102"/>
    </location>
</feature>
<feature type="region of interest" description="Disordered" evidence="1">
    <location>
        <begin position="229"/>
        <end position="394"/>
    </location>
</feature>
<feature type="region of interest" description="Disordered" evidence="1">
    <location>
        <begin position="760"/>
        <end position="839"/>
    </location>
</feature>
<keyword evidence="2" id="KW-0732">Signal</keyword>
<evidence type="ECO:0000313" key="4">
    <source>
        <dbReference type="Proteomes" id="UP001163046"/>
    </source>
</evidence>
<feature type="signal peptide" evidence="2">
    <location>
        <begin position="1"/>
        <end position="18"/>
    </location>
</feature>
<feature type="compositionally biased region" description="Polar residues" evidence="1">
    <location>
        <begin position="434"/>
        <end position="467"/>
    </location>
</feature>
<dbReference type="OrthoDB" id="2143914at2759"/>
<keyword evidence="4" id="KW-1185">Reference proteome</keyword>
<feature type="region of interest" description="Disordered" evidence="1">
    <location>
        <begin position="586"/>
        <end position="620"/>
    </location>
</feature>
<feature type="region of interest" description="Disordered" evidence="1">
    <location>
        <begin position="39"/>
        <end position="200"/>
    </location>
</feature>
<feature type="compositionally biased region" description="Acidic residues" evidence="1">
    <location>
        <begin position="131"/>
        <end position="140"/>
    </location>
</feature>
<feature type="compositionally biased region" description="Low complexity" evidence="1">
    <location>
        <begin position="946"/>
        <end position="971"/>
    </location>
</feature>
<feature type="compositionally biased region" description="Polar residues" evidence="1">
    <location>
        <begin position="915"/>
        <end position="930"/>
    </location>
</feature>
<feature type="compositionally biased region" description="Polar residues" evidence="1">
    <location>
        <begin position="188"/>
        <end position="200"/>
    </location>
</feature>
<feature type="compositionally biased region" description="Basic residues" evidence="1">
    <location>
        <begin position="172"/>
        <end position="187"/>
    </location>
</feature>
<proteinExistence type="predicted"/>
<feature type="compositionally biased region" description="Low complexity" evidence="1">
    <location>
        <begin position="704"/>
        <end position="715"/>
    </location>
</feature>
<feature type="region of interest" description="Disordered" evidence="1">
    <location>
        <begin position="851"/>
        <end position="979"/>
    </location>
</feature>
<dbReference type="AlphaFoldDB" id="A0A9X0A9G4"/>